<dbReference type="Proteomes" id="UP000215914">
    <property type="component" value="Unassembled WGS sequence"/>
</dbReference>
<dbReference type="EMBL" id="MNCJ02000321">
    <property type="protein sequence ID" value="KAF5803498.1"/>
    <property type="molecule type" value="Genomic_DNA"/>
</dbReference>
<reference evidence="2" key="1">
    <citation type="journal article" date="2017" name="Nature">
        <title>The sunflower genome provides insights into oil metabolism, flowering and Asterid evolution.</title>
        <authorList>
            <person name="Badouin H."/>
            <person name="Gouzy J."/>
            <person name="Grassa C.J."/>
            <person name="Murat F."/>
            <person name="Staton S.E."/>
            <person name="Cottret L."/>
            <person name="Lelandais-Briere C."/>
            <person name="Owens G.L."/>
            <person name="Carrere S."/>
            <person name="Mayjonade B."/>
            <person name="Legrand L."/>
            <person name="Gill N."/>
            <person name="Kane N.C."/>
            <person name="Bowers J.E."/>
            <person name="Hubner S."/>
            <person name="Bellec A."/>
            <person name="Berard A."/>
            <person name="Berges H."/>
            <person name="Blanchet N."/>
            <person name="Boniface M.C."/>
            <person name="Brunel D."/>
            <person name="Catrice O."/>
            <person name="Chaidir N."/>
            <person name="Claudel C."/>
            <person name="Donnadieu C."/>
            <person name="Faraut T."/>
            <person name="Fievet G."/>
            <person name="Helmstetter N."/>
            <person name="King M."/>
            <person name="Knapp S.J."/>
            <person name="Lai Z."/>
            <person name="Le Paslier M.C."/>
            <person name="Lippi Y."/>
            <person name="Lorenzon L."/>
            <person name="Mandel J.R."/>
            <person name="Marage G."/>
            <person name="Marchand G."/>
            <person name="Marquand E."/>
            <person name="Bret-Mestries E."/>
            <person name="Morien E."/>
            <person name="Nambeesan S."/>
            <person name="Nguyen T."/>
            <person name="Pegot-Espagnet P."/>
            <person name="Pouilly N."/>
            <person name="Raftis F."/>
            <person name="Sallet E."/>
            <person name="Schiex T."/>
            <person name="Thomas J."/>
            <person name="Vandecasteele C."/>
            <person name="Vares D."/>
            <person name="Vear F."/>
            <person name="Vautrin S."/>
            <person name="Crespi M."/>
            <person name="Mangin B."/>
            <person name="Burke J.M."/>
            <person name="Salse J."/>
            <person name="Munos S."/>
            <person name="Vincourt P."/>
            <person name="Rieseberg L.H."/>
            <person name="Langlade N.B."/>
        </authorList>
    </citation>
    <scope>NUCLEOTIDE SEQUENCE</scope>
    <source>
        <tissue evidence="2">Leaves</tissue>
    </source>
</reference>
<evidence type="ECO:0000313" key="2">
    <source>
        <dbReference type="EMBL" id="KAF5803498.1"/>
    </source>
</evidence>
<keyword evidence="1" id="KW-1133">Transmembrane helix</keyword>
<keyword evidence="1" id="KW-0472">Membrane</keyword>
<gene>
    <name evidence="2" type="ORF">HanXRQr2_Chr06g0271981</name>
</gene>
<reference evidence="2" key="2">
    <citation type="submission" date="2020-06" db="EMBL/GenBank/DDBJ databases">
        <title>Helianthus annuus Genome sequencing and assembly Release 2.</title>
        <authorList>
            <person name="Gouzy J."/>
            <person name="Langlade N."/>
            <person name="Munos S."/>
        </authorList>
    </citation>
    <scope>NUCLEOTIDE SEQUENCE</scope>
    <source>
        <tissue evidence="2">Leaves</tissue>
    </source>
</reference>
<accession>A0A9K3NL74</accession>
<sequence>MKNIITLELLEKVVVVKGKLDDDGGLLPGMATPVATVALLSGFNDDDEGSESIYVAVLAMLFLAVVSVVMLVVMLLTVLMKRQALLCSW</sequence>
<comment type="caution">
    <text evidence="2">The sequence shown here is derived from an EMBL/GenBank/DDBJ whole genome shotgun (WGS) entry which is preliminary data.</text>
</comment>
<organism evidence="2 3">
    <name type="scientific">Helianthus annuus</name>
    <name type="common">Common sunflower</name>
    <dbReference type="NCBI Taxonomy" id="4232"/>
    <lineage>
        <taxon>Eukaryota</taxon>
        <taxon>Viridiplantae</taxon>
        <taxon>Streptophyta</taxon>
        <taxon>Embryophyta</taxon>
        <taxon>Tracheophyta</taxon>
        <taxon>Spermatophyta</taxon>
        <taxon>Magnoliopsida</taxon>
        <taxon>eudicotyledons</taxon>
        <taxon>Gunneridae</taxon>
        <taxon>Pentapetalae</taxon>
        <taxon>asterids</taxon>
        <taxon>campanulids</taxon>
        <taxon>Asterales</taxon>
        <taxon>Asteraceae</taxon>
        <taxon>Asteroideae</taxon>
        <taxon>Heliantheae alliance</taxon>
        <taxon>Heliantheae</taxon>
        <taxon>Helianthus</taxon>
    </lineage>
</organism>
<keyword evidence="3" id="KW-1185">Reference proteome</keyword>
<name>A0A9K3NL74_HELAN</name>
<feature type="transmembrane region" description="Helical" evidence="1">
    <location>
        <begin position="53"/>
        <end position="79"/>
    </location>
</feature>
<protein>
    <submittedName>
        <fullName evidence="2">Uncharacterized protein</fullName>
    </submittedName>
</protein>
<evidence type="ECO:0000313" key="3">
    <source>
        <dbReference type="Proteomes" id="UP000215914"/>
    </source>
</evidence>
<proteinExistence type="predicted"/>
<dbReference type="AlphaFoldDB" id="A0A9K3NL74"/>
<keyword evidence="1" id="KW-0812">Transmembrane</keyword>
<dbReference type="Gramene" id="mRNA:HanXRQr2_Chr06g0271981">
    <property type="protein sequence ID" value="mRNA:HanXRQr2_Chr06g0271981"/>
    <property type="gene ID" value="HanXRQr2_Chr06g0271981"/>
</dbReference>
<evidence type="ECO:0000256" key="1">
    <source>
        <dbReference type="SAM" id="Phobius"/>
    </source>
</evidence>